<evidence type="ECO:0000256" key="9">
    <source>
        <dbReference type="RuleBase" id="RU003945"/>
    </source>
</evidence>
<comment type="subcellular location">
    <subcellularLocation>
        <location evidence="9">Membrane</location>
        <topology evidence="9">Multi-pass membrane protein</topology>
    </subcellularLocation>
    <subcellularLocation>
        <location evidence="1">Mitochondrion inner membrane</location>
        <topology evidence="1">Multi-pass membrane protein</topology>
    </subcellularLocation>
</comment>
<reference evidence="13" key="1">
    <citation type="submission" date="2022-01" db="EMBL/GenBank/DDBJ databases">
        <authorList>
            <person name="King R."/>
        </authorList>
    </citation>
    <scope>NUCLEOTIDE SEQUENCE</scope>
</reference>
<dbReference type="PANTHER" id="PTHR12428:SF66">
    <property type="entry name" value="MITOCHONDRIAL INNER MEMBRANE PROTEIN OXA1L"/>
    <property type="match status" value="1"/>
</dbReference>
<dbReference type="CDD" id="cd20069">
    <property type="entry name" value="5TM_Oxa1-like"/>
    <property type="match status" value="1"/>
</dbReference>
<evidence type="ECO:0000256" key="6">
    <source>
        <dbReference type="ARBA" id="ARBA00022989"/>
    </source>
</evidence>
<gene>
    <name evidence="13" type="ORF">PSYICH_LOCUS13654</name>
</gene>
<evidence type="ECO:0000256" key="5">
    <source>
        <dbReference type="ARBA" id="ARBA00022946"/>
    </source>
</evidence>
<evidence type="ECO:0000313" key="14">
    <source>
        <dbReference type="Proteomes" id="UP001153636"/>
    </source>
</evidence>
<evidence type="ECO:0000256" key="1">
    <source>
        <dbReference type="ARBA" id="ARBA00004448"/>
    </source>
</evidence>
<keyword evidence="4" id="KW-0999">Mitochondrion inner membrane</keyword>
<evidence type="ECO:0000256" key="4">
    <source>
        <dbReference type="ARBA" id="ARBA00022792"/>
    </source>
</evidence>
<dbReference type="Proteomes" id="UP001153636">
    <property type="component" value="Chromosome 7"/>
</dbReference>
<dbReference type="PANTHER" id="PTHR12428">
    <property type="entry name" value="OXA1"/>
    <property type="match status" value="1"/>
</dbReference>
<keyword evidence="6 11" id="KW-1133">Transmembrane helix</keyword>
<name>A0A9P0GEQ6_9CUCU</name>
<keyword evidence="8 11" id="KW-0472">Membrane</keyword>
<proteinExistence type="inferred from homology"/>
<feature type="transmembrane region" description="Helical" evidence="11">
    <location>
        <begin position="211"/>
        <end position="233"/>
    </location>
</feature>
<evidence type="ECO:0000256" key="10">
    <source>
        <dbReference type="SAM" id="MobiDB-lite"/>
    </source>
</evidence>
<dbReference type="InterPro" id="IPR028055">
    <property type="entry name" value="YidC/Oxa/ALB_C"/>
</dbReference>
<evidence type="ECO:0000256" key="8">
    <source>
        <dbReference type="ARBA" id="ARBA00023136"/>
    </source>
</evidence>
<dbReference type="NCBIfam" id="TIGR03592">
    <property type="entry name" value="yidC_oxa1_cterm"/>
    <property type="match status" value="1"/>
</dbReference>
<protein>
    <recommendedName>
        <fullName evidence="12">Membrane insertase YidC/Oxa/ALB C-terminal domain-containing protein</fullName>
    </recommendedName>
</protein>
<feature type="transmembrane region" description="Helical" evidence="11">
    <location>
        <begin position="287"/>
        <end position="305"/>
    </location>
</feature>
<accession>A0A9P0GEQ6</accession>
<dbReference type="InterPro" id="IPR001708">
    <property type="entry name" value="YidC/ALB3/OXA1/COX18"/>
</dbReference>
<feature type="transmembrane region" description="Helical" evidence="11">
    <location>
        <begin position="333"/>
        <end position="351"/>
    </location>
</feature>
<feature type="transmembrane region" description="Helical" evidence="11">
    <location>
        <begin position="372"/>
        <end position="393"/>
    </location>
</feature>
<keyword evidence="5" id="KW-0809">Transit peptide</keyword>
<evidence type="ECO:0000313" key="13">
    <source>
        <dbReference type="EMBL" id="CAH1113105.1"/>
    </source>
</evidence>
<dbReference type="GO" id="GO:0005743">
    <property type="term" value="C:mitochondrial inner membrane"/>
    <property type="evidence" value="ECO:0007669"/>
    <property type="project" value="UniProtKB-SubCell"/>
</dbReference>
<keyword evidence="7" id="KW-0496">Mitochondrion</keyword>
<dbReference type="AlphaFoldDB" id="A0A9P0GEQ6"/>
<evidence type="ECO:0000256" key="7">
    <source>
        <dbReference type="ARBA" id="ARBA00023128"/>
    </source>
</evidence>
<feature type="compositionally biased region" description="Polar residues" evidence="10">
    <location>
        <begin position="480"/>
        <end position="496"/>
    </location>
</feature>
<dbReference type="GO" id="GO:0032977">
    <property type="term" value="F:membrane insertase activity"/>
    <property type="evidence" value="ECO:0007669"/>
    <property type="project" value="InterPro"/>
</dbReference>
<sequence length="496" mass="56082">MSRYCSIATCQQFSRTLKAVTNNLKNQKYEKFVELFLQNRSTTATSNFLNKTLKNISQLHINSLNETTSSCNSNETRNKKIKNTKLRKEILKLCTNVQRTFSKKETFLWSAAAVSVTENVSKQVDSTSAPINLQSNIPTKVEPVIEAIPEPPVVEAIPEPPLIPEGVAELVNQLHANGEATFASLGLGGYTPVGLIQNCFEYLHCTLGIEWWAAIALGTLTVRLLLFPLVILAQRNAAKMNNYLPQMQILQLKMTEARQTGNQMDAARYSQELMVFMKEKGLNPLKNMIVPLAQMPIFVSFFMGLRQMANVPVDSLRTGGMWWFTDLTLPDQYFLLPIITSATLYLTIELGTDTAKLSSQNMQMMKYVLRGLPILIFPFTVNFPGAILCYWASSNFISLVQVGFLRIPSVRDYFNIEPMRKFSPSDIPVKPKGFREGIKDSWENIKITKQLEERKRLDELYFQRAGKGPIVKTYKYDPTKQASSDKPTTPMSAKNR</sequence>
<evidence type="ECO:0000256" key="11">
    <source>
        <dbReference type="SAM" id="Phobius"/>
    </source>
</evidence>
<feature type="region of interest" description="Disordered" evidence="10">
    <location>
        <begin position="474"/>
        <end position="496"/>
    </location>
</feature>
<evidence type="ECO:0000256" key="2">
    <source>
        <dbReference type="ARBA" id="ARBA00009877"/>
    </source>
</evidence>
<organism evidence="13 14">
    <name type="scientific">Psylliodes chrysocephalus</name>
    <dbReference type="NCBI Taxonomy" id="3402493"/>
    <lineage>
        <taxon>Eukaryota</taxon>
        <taxon>Metazoa</taxon>
        <taxon>Ecdysozoa</taxon>
        <taxon>Arthropoda</taxon>
        <taxon>Hexapoda</taxon>
        <taxon>Insecta</taxon>
        <taxon>Pterygota</taxon>
        <taxon>Neoptera</taxon>
        <taxon>Endopterygota</taxon>
        <taxon>Coleoptera</taxon>
        <taxon>Polyphaga</taxon>
        <taxon>Cucujiformia</taxon>
        <taxon>Chrysomeloidea</taxon>
        <taxon>Chrysomelidae</taxon>
        <taxon>Galerucinae</taxon>
        <taxon>Alticini</taxon>
        <taxon>Psylliodes</taxon>
    </lineage>
</organism>
<dbReference type="EMBL" id="OV651819">
    <property type="protein sequence ID" value="CAH1113105.1"/>
    <property type="molecule type" value="Genomic_DNA"/>
</dbReference>
<comment type="similarity">
    <text evidence="2 9">Belongs to the OXA1/ALB3/YidC family.</text>
</comment>
<keyword evidence="3 9" id="KW-0812">Transmembrane</keyword>
<dbReference type="OrthoDB" id="2148490at2759"/>
<evidence type="ECO:0000259" key="12">
    <source>
        <dbReference type="Pfam" id="PF02096"/>
    </source>
</evidence>
<evidence type="ECO:0000256" key="3">
    <source>
        <dbReference type="ARBA" id="ARBA00022692"/>
    </source>
</evidence>
<dbReference type="GO" id="GO:0032979">
    <property type="term" value="P:protein insertion into mitochondrial inner membrane from matrix"/>
    <property type="evidence" value="ECO:0007669"/>
    <property type="project" value="TreeGrafter"/>
</dbReference>
<dbReference type="Pfam" id="PF02096">
    <property type="entry name" value="60KD_IMP"/>
    <property type="match status" value="1"/>
</dbReference>
<keyword evidence="14" id="KW-1185">Reference proteome</keyword>
<feature type="domain" description="Membrane insertase YidC/Oxa/ALB C-terminal" evidence="12">
    <location>
        <begin position="211"/>
        <end position="402"/>
    </location>
</feature>